<feature type="domain" description="Teneurin-like YD-shell" evidence="3">
    <location>
        <begin position="602"/>
        <end position="674"/>
    </location>
</feature>
<dbReference type="InterPro" id="IPR006530">
    <property type="entry name" value="YD"/>
</dbReference>
<keyword evidence="5" id="KW-1185">Reference proteome</keyword>
<dbReference type="InterPro" id="IPR050708">
    <property type="entry name" value="T6SS_VgrG/RHS"/>
</dbReference>
<keyword evidence="1" id="KW-0677">Repeat</keyword>
<feature type="domain" description="Teneurin-like YD-shell" evidence="3">
    <location>
        <begin position="1014"/>
        <end position="1269"/>
    </location>
</feature>
<protein>
    <submittedName>
        <fullName evidence="4">Rhs family protein</fullName>
    </submittedName>
</protein>
<dbReference type="InterPro" id="IPR022385">
    <property type="entry name" value="Rhs_assc_core"/>
</dbReference>
<dbReference type="Pfam" id="PF20148">
    <property type="entry name" value="DUF6531"/>
    <property type="match status" value="1"/>
</dbReference>
<dbReference type="InterPro" id="IPR029058">
    <property type="entry name" value="AB_hydrolase_fold"/>
</dbReference>
<organism evidence="4 5">
    <name type="scientific">Moraxella bovoculi 237</name>
    <dbReference type="NCBI Taxonomy" id="743974"/>
    <lineage>
        <taxon>Bacteria</taxon>
        <taxon>Pseudomonadati</taxon>
        <taxon>Pseudomonadota</taxon>
        <taxon>Gammaproteobacteria</taxon>
        <taxon>Moraxellales</taxon>
        <taxon>Moraxellaceae</taxon>
        <taxon>Moraxella</taxon>
    </lineage>
</organism>
<dbReference type="InterPro" id="IPR045351">
    <property type="entry name" value="DUF6531"/>
</dbReference>
<dbReference type="PRINTS" id="PR00394">
    <property type="entry name" value="RHSPROTEIN"/>
</dbReference>
<dbReference type="PANTHER" id="PTHR32305:SF15">
    <property type="entry name" value="PROTEIN RHSA-RELATED"/>
    <property type="match status" value="1"/>
</dbReference>
<dbReference type="SUPFAM" id="SSF53474">
    <property type="entry name" value="alpha/beta-Hydrolases"/>
    <property type="match status" value="1"/>
</dbReference>
<dbReference type="NCBIfam" id="TIGR03696">
    <property type="entry name" value="Rhs_assc_core"/>
    <property type="match status" value="1"/>
</dbReference>
<feature type="domain" description="DUF6531" evidence="2">
    <location>
        <begin position="75"/>
        <end position="148"/>
    </location>
</feature>
<evidence type="ECO:0000313" key="5">
    <source>
        <dbReference type="Proteomes" id="UP000035860"/>
    </source>
</evidence>
<dbReference type="NCBIfam" id="TIGR01643">
    <property type="entry name" value="YD_repeat_2x"/>
    <property type="match status" value="1"/>
</dbReference>
<dbReference type="EMBL" id="AOMT01000006">
    <property type="protein sequence ID" value="KDN25634.1"/>
    <property type="molecule type" value="Genomic_DNA"/>
</dbReference>
<dbReference type="RefSeq" id="WP_080702165.1">
    <property type="nucleotide sequence ID" value="NZ_AOMT01000006.1"/>
</dbReference>
<name>A0A066UNB0_9GAMM</name>
<dbReference type="Pfam" id="PF25023">
    <property type="entry name" value="TEN_YD-shell"/>
    <property type="match status" value="3"/>
</dbReference>
<accession>A0A066UNB0</accession>
<proteinExistence type="predicted"/>
<dbReference type="OrthoDB" id="8596489at2"/>
<evidence type="ECO:0000259" key="2">
    <source>
        <dbReference type="Pfam" id="PF20148"/>
    </source>
</evidence>
<dbReference type="PANTHER" id="PTHR32305">
    <property type="match status" value="1"/>
</dbReference>
<sequence length="1535" mass="174198">MVQALPLRAEPIFVGFGAPALANGGIASLTKPNQGLQCIGTVKHNSKGNSGANLCPTPSATSVRSNNPSPTAFGGNPINLLTGNKFEQLLDIDEVGDAFALRLTRYYNSQSTQRGIFGIGWRSDYELQLQDLGDNVQTLTADGSLYHFNKQQIKDDSTGLLSERFVSDDLSLGYVVIKPVSHQTGTNTGSEMIWQWHLPDGRVMEFAPHRQVNKVNTVGRYQYGQLSRVQKLASDKNTQALYWQLHYNTDGKLARVSNHLGQVLRFEYQTNDDGLSYINVSKEGTKQGTKTDKQVWQYRLDKIGNLLEVITHQGDRWGYEYGDPNDKHNLTAKYRYVQDNDKDSSNDGLKKQLISRFAYDAYDRAILSTGDNDAHKIRVSYDDRATYPTLGETYTNTLTNSLGQTTQYRYTYDKTGIRLLSAIGAGCMTCNQSNVRYEYNEQGWVVAKHVLDSTTNHPKSDATNTPTIIHTKRYVYDSFGRVVKTIAQDKHHKKYGKKGKSEHSIISPAHTTYTTYTSDDKDNPAFYLVKSITTDSVFDGKQTGAEYDYDDRGNVIRFKEFGFEGGGNVSERTVYYSYNAQGLLDKIELSTDDIKNNSNYAKTELIRFTYNEKGQPIEVREQGLHTKYGYDNQGNLNLITYPDGQTVHYTYNAYNQPTHIKMGNQFVMMDYDDRQRPIHYNNHLGQTIDVRYDDATHSIHYTLADGQVVSDVYSSEYDLIKRSIKDSQGKIIFTSLGSEVMDNGLSTQNSTKPINTLIINNALAKLTLNTGATYTRHYDDFGRVRLATDANTGKRYIRYDNFDRPTQIMLDETNQELSYNALGLPSVFKTCKVGNTQDCQYTYYHYDTYGKLTKVEHSQTQDGKIPGIQYQYTDTGLVASETTAPIPNQDYTTAYTYDDKDRIKSVTLPEGITLHYHYNTHSQVTQIDYQTPTSTLWQTLTSKWNKVFNKDKGNTLLSNIQADSTRGLLGLKHANDSTVSQVYDGKARLIDKHDHSTQTKLNYDKQTGEIISIDNDGNIKTIDKITSAYQYDANGNRIKHTPTTNQSNTHYTYEPNSDRLSRIENDNAIIVYQYDQVGNPITITTTSKQDNTVNTRQLDYTPDGQIKSIKDNDKLIATYQYNHLRQRIAKTTYDDKQNIKDTTQYLWDKGLLSAEIKDNKITRRYVYLDIMPVAVLDYGYDSKGKLNKTKVYSIHTDRLGTPKAITNQNQETVWSIEMDAFGETKSIDSQSGFEFNLRFAGQYYDDETGYHYNYHRYYDPSIGRYLTSDPIGLNGGSFNTYSYVDNEVWRAVDPWGLYTVFIGGAADAEPFLGQGPTKIMNDLKNHFRDNYLKSYFTRNGYSAQQANDLADRNARYYGFHELHLMLADAKMYLSTQGNENAKINIVGHSLGGWQAAHLAQQLEEWRCGSVGVLATLDPVGVRYSYNLAGSINFKTPNPKYKTWVNIRAEAKDTSINDIIANLGGQWDPSSLNPTYNYTLEVDHAHAYDMFTTKIPNRNISPLGLVNISYSNNRKNIREYERATRSHRNDEGSILK</sequence>
<dbReference type="Gene3D" id="2.180.10.10">
    <property type="entry name" value="RHS repeat-associated core"/>
    <property type="match status" value="3"/>
</dbReference>
<comment type="caution">
    <text evidence="4">The sequence shown here is derived from an EMBL/GenBank/DDBJ whole genome shotgun (WGS) entry which is preliminary data.</text>
</comment>
<evidence type="ECO:0000313" key="4">
    <source>
        <dbReference type="EMBL" id="KDN25634.1"/>
    </source>
</evidence>
<dbReference type="eggNOG" id="COG3209">
    <property type="taxonomic scope" value="Bacteria"/>
</dbReference>
<dbReference type="eggNOG" id="COG3319">
    <property type="taxonomic scope" value="Bacteria"/>
</dbReference>
<dbReference type="InterPro" id="IPR056823">
    <property type="entry name" value="TEN-like_YD-shell"/>
</dbReference>
<dbReference type="Proteomes" id="UP000035860">
    <property type="component" value="Unassembled WGS sequence"/>
</dbReference>
<gene>
    <name evidence="4" type="ORF">MBO_02902</name>
</gene>
<feature type="domain" description="Teneurin-like YD-shell" evidence="3">
    <location>
        <begin position="797"/>
        <end position="1013"/>
    </location>
</feature>
<reference evidence="4 5" key="1">
    <citation type="journal article" date="2014" name="Genome Announc.">
        <title>Draft Genome Sequence of Moraxella bovoculi Strain 237T (ATCC BAA-1259T) Isolated from a Calf with Infectious Bovine Keratoconjunctivitis.</title>
        <authorList>
            <person name="Calcutt M.J."/>
            <person name="Foecking M.F."/>
            <person name="Martin N.T."/>
            <person name="Mhlanga-Mutangadura T."/>
            <person name="Reilly T.J."/>
        </authorList>
    </citation>
    <scope>NUCLEOTIDE SEQUENCE [LARGE SCALE GENOMIC DNA]</scope>
    <source>
        <strain evidence="4 5">237</strain>
    </source>
</reference>
<evidence type="ECO:0000256" key="1">
    <source>
        <dbReference type="ARBA" id="ARBA00022737"/>
    </source>
</evidence>
<evidence type="ECO:0000259" key="3">
    <source>
        <dbReference type="Pfam" id="PF25023"/>
    </source>
</evidence>